<evidence type="ECO:0000256" key="1">
    <source>
        <dbReference type="SAM" id="MobiDB-lite"/>
    </source>
</evidence>
<dbReference type="PANTHER" id="PTHR45982:SF1">
    <property type="entry name" value="REGULATOR OF CHROMOSOME CONDENSATION"/>
    <property type="match status" value="1"/>
</dbReference>
<dbReference type="Gene3D" id="2.130.10.30">
    <property type="entry name" value="Regulator of chromosome condensation 1/beta-lactamase-inhibitor protein II"/>
    <property type="match status" value="2"/>
</dbReference>
<dbReference type="SUPFAM" id="SSF50985">
    <property type="entry name" value="RCC1/BLIP-II"/>
    <property type="match status" value="2"/>
</dbReference>
<proteinExistence type="predicted"/>
<feature type="region of interest" description="Disordered" evidence="1">
    <location>
        <begin position="1"/>
        <end position="42"/>
    </location>
</feature>
<sequence>MQDPRTATAHQTHARKRPRETSTDGNTSANGPRADDQTSSAPLSSRYRLLVCGCNLHGQLSHDPAHAIRVPDGEDAGDGLFSTVERPAVVAGGGESLRVLYVGAHSICVERDGTVYLRGLLPTLAPGTANPSGARDLPLPLPPGIHADDIVKAFGTQWSFVGVILRDGSVFTFSLPHWSLARFEFPDGNDIYKYISDIQINGLGQLCILSSDAYSVDANSVITIYPPLPSLVDGLYDSTLTSLAGTTPLSRFRLDTSTLHDAFTAVAATATGFVALIARGQVHTFGDGRYNSLGRPISSTISSATTTAESNGAGWGLVAALDGVRVQSIVAHPAGHMQLALSSDGTAYLWGGDGTENIQPTNSDTHTPDLEEEEVTMLDITDRKGDPLDFQLAAVGNDHIILTSTGSILNNTSPKSTVWAAGGADMAQTGFGTRYRCLPTALGIDEELKKVESRWQEWDVDIGGRVLQVVCGFGCTLLVIDGGG</sequence>
<dbReference type="PANTHER" id="PTHR45982">
    <property type="entry name" value="REGULATOR OF CHROMOSOME CONDENSATION"/>
    <property type="match status" value="1"/>
</dbReference>
<evidence type="ECO:0000313" key="3">
    <source>
        <dbReference type="Proteomes" id="UP001221413"/>
    </source>
</evidence>
<organism evidence="2 3">
    <name type="scientific">Drechslerella dactyloides</name>
    <name type="common">Nematode-trapping fungus</name>
    <name type="synonym">Arthrobotrys dactyloides</name>
    <dbReference type="NCBI Taxonomy" id="74499"/>
    <lineage>
        <taxon>Eukaryota</taxon>
        <taxon>Fungi</taxon>
        <taxon>Dikarya</taxon>
        <taxon>Ascomycota</taxon>
        <taxon>Pezizomycotina</taxon>
        <taxon>Orbiliomycetes</taxon>
        <taxon>Orbiliales</taxon>
        <taxon>Orbiliaceae</taxon>
        <taxon>Drechslerella</taxon>
    </lineage>
</organism>
<reference evidence="2" key="1">
    <citation type="submission" date="2023-01" db="EMBL/GenBank/DDBJ databases">
        <title>The chitinases involved in constricting ring structure development in the nematode-trapping fungus Drechslerella dactyloides.</title>
        <authorList>
            <person name="Wang R."/>
            <person name="Zhang L."/>
            <person name="Tang P."/>
            <person name="Li S."/>
            <person name="Liang L."/>
        </authorList>
    </citation>
    <scope>NUCLEOTIDE SEQUENCE</scope>
    <source>
        <strain evidence="2">YMF1.00031</strain>
    </source>
</reference>
<dbReference type="AlphaFoldDB" id="A0AAD6IZ32"/>
<evidence type="ECO:0000313" key="2">
    <source>
        <dbReference type="EMBL" id="KAJ6260190.1"/>
    </source>
</evidence>
<dbReference type="Proteomes" id="UP001221413">
    <property type="component" value="Unassembled WGS sequence"/>
</dbReference>
<dbReference type="EMBL" id="JAQGDS010000005">
    <property type="protein sequence ID" value="KAJ6260190.1"/>
    <property type="molecule type" value="Genomic_DNA"/>
</dbReference>
<accession>A0AAD6IZ32</accession>
<comment type="caution">
    <text evidence="2">The sequence shown here is derived from an EMBL/GenBank/DDBJ whole genome shotgun (WGS) entry which is preliminary data.</text>
</comment>
<dbReference type="InterPro" id="IPR051553">
    <property type="entry name" value="Ran_GTPase-activating"/>
</dbReference>
<gene>
    <name evidence="2" type="ORF">Dda_4414</name>
</gene>
<dbReference type="InterPro" id="IPR009091">
    <property type="entry name" value="RCC1/BLIP-II"/>
</dbReference>
<name>A0AAD6IZ32_DREDA</name>
<keyword evidence="3" id="KW-1185">Reference proteome</keyword>
<protein>
    <submittedName>
        <fullName evidence="2">Uncharacterized protein</fullName>
    </submittedName>
</protein>